<feature type="region of interest" description="Disordered" evidence="1">
    <location>
        <begin position="219"/>
        <end position="241"/>
    </location>
</feature>
<evidence type="ECO:0000313" key="4">
    <source>
        <dbReference type="Proteomes" id="UP000199706"/>
    </source>
</evidence>
<dbReference type="PROSITE" id="PS51257">
    <property type="entry name" value="PROKAR_LIPOPROTEIN"/>
    <property type="match status" value="1"/>
</dbReference>
<name>A0A1G7QB65_9BURK</name>
<accession>A0A1G7QB65</accession>
<dbReference type="Proteomes" id="UP000199706">
    <property type="component" value="Unassembled WGS sequence"/>
</dbReference>
<dbReference type="EMBL" id="FNCJ01000001">
    <property type="protein sequence ID" value="SDF95827.1"/>
    <property type="molecule type" value="Genomic_DNA"/>
</dbReference>
<organism evidence="3 4">
    <name type="scientific">Paraburkholderia phenazinium</name>
    <dbReference type="NCBI Taxonomy" id="60549"/>
    <lineage>
        <taxon>Bacteria</taxon>
        <taxon>Pseudomonadati</taxon>
        <taxon>Pseudomonadota</taxon>
        <taxon>Betaproteobacteria</taxon>
        <taxon>Burkholderiales</taxon>
        <taxon>Burkholderiaceae</taxon>
        <taxon>Paraburkholderia</taxon>
    </lineage>
</organism>
<evidence type="ECO:0000256" key="1">
    <source>
        <dbReference type="SAM" id="MobiDB-lite"/>
    </source>
</evidence>
<feature type="signal peptide" evidence="2">
    <location>
        <begin position="1"/>
        <end position="20"/>
    </location>
</feature>
<protein>
    <recommendedName>
        <fullName evidence="5">Carboxypeptidase regulatory-like domain-containing protein</fullName>
    </recommendedName>
</protein>
<dbReference type="AlphaFoldDB" id="A0A1G7QB65"/>
<sequence length="241" mass="22833">MKLLNAVTLRSLQFGSAAFAASALVACGGGGASPEGTVSGTAAVGAALANATIQLSCKNGSGSATANANGAYSATFQFDGPCTITATSGAITVQSFASGSGTFNVTPLTQLLLSYLAGELGTTVDGLLAGLATNSTYQSALTNSTLIANAESSVAKLLQSMYGVTLSTTSFLTVSFTPGQPGADADLDALLAAGAIGSNGQPVTALINAAIAAGAAVGGQSSSGSTGTGTPTGGTGGTGGT</sequence>
<dbReference type="RefSeq" id="WP_090681690.1">
    <property type="nucleotide sequence ID" value="NZ_CADERL010000003.1"/>
</dbReference>
<evidence type="ECO:0000313" key="3">
    <source>
        <dbReference type="EMBL" id="SDF95827.1"/>
    </source>
</evidence>
<evidence type="ECO:0008006" key="5">
    <source>
        <dbReference type="Google" id="ProtNLM"/>
    </source>
</evidence>
<dbReference type="OrthoDB" id="9008626at2"/>
<proteinExistence type="predicted"/>
<feature type="chain" id="PRO_5011689599" description="Carboxypeptidase regulatory-like domain-containing protein" evidence="2">
    <location>
        <begin position="21"/>
        <end position="241"/>
    </location>
</feature>
<keyword evidence="2" id="KW-0732">Signal</keyword>
<evidence type="ECO:0000256" key="2">
    <source>
        <dbReference type="SAM" id="SignalP"/>
    </source>
</evidence>
<gene>
    <name evidence="3" type="ORF">SAMN05216466_101691</name>
</gene>
<reference evidence="3 4" key="1">
    <citation type="submission" date="2016-10" db="EMBL/GenBank/DDBJ databases">
        <authorList>
            <person name="de Groot N.N."/>
        </authorList>
    </citation>
    <scope>NUCLEOTIDE SEQUENCE [LARGE SCALE GENOMIC DNA]</scope>
    <source>
        <strain evidence="3 4">LMG 2247</strain>
    </source>
</reference>
<feature type="compositionally biased region" description="Gly residues" evidence="1">
    <location>
        <begin position="226"/>
        <end position="241"/>
    </location>
</feature>